<proteinExistence type="predicted"/>
<dbReference type="STRING" id="61635.BN85309840"/>
<keyword evidence="2" id="KW-1185">Reference proteome</keyword>
<evidence type="ECO:0000313" key="1">
    <source>
        <dbReference type="EMBL" id="CCV66005.1"/>
    </source>
</evidence>
<dbReference type="RefSeq" id="WP_030004867.1">
    <property type="nucleotide sequence ID" value="NC_022549.1"/>
</dbReference>
<protein>
    <submittedName>
        <fullName evidence="1">Uncharacterized protein</fullName>
    </submittedName>
</protein>
<dbReference type="Pfam" id="PF03883">
    <property type="entry name" value="H2O2_YaaD"/>
    <property type="match status" value="1"/>
</dbReference>
<evidence type="ECO:0000313" key="2">
    <source>
        <dbReference type="Proteomes" id="UP000032737"/>
    </source>
</evidence>
<name>U4KNW7_9MOLU</name>
<dbReference type="OrthoDB" id="9777133at2"/>
<dbReference type="GO" id="GO:0005829">
    <property type="term" value="C:cytosol"/>
    <property type="evidence" value="ECO:0007669"/>
    <property type="project" value="TreeGrafter"/>
</dbReference>
<gene>
    <name evidence="1" type="ORF">BN85309840</name>
</gene>
<dbReference type="KEGG" id="abra:BN85309840"/>
<reference evidence="1 2" key="1">
    <citation type="journal article" date="2013" name="J. Mol. Microbiol. Biotechnol.">
        <title>Analysis of the Complete Genomes of Acholeplasma brassicae , A. palmae and A. laidlawii and Their Comparison to the Obligate Parasites from ' Candidatus Phytoplasma'.</title>
        <authorList>
            <person name="Kube M."/>
            <person name="Siewert C."/>
            <person name="Migdoll A.M."/>
            <person name="Duduk B."/>
            <person name="Holz S."/>
            <person name="Rabus R."/>
            <person name="Seemuller E."/>
            <person name="Mitrovic J."/>
            <person name="Muller I."/>
            <person name="Buttner C."/>
            <person name="Reinhardt R."/>
        </authorList>
    </citation>
    <scope>NUCLEOTIDE SEQUENCE [LARGE SCALE GENOMIC DNA]</scope>
    <source>
        <strain evidence="2">0502</strain>
    </source>
</reference>
<dbReference type="HOGENOM" id="CLU_061989_2_0_14"/>
<dbReference type="EMBL" id="FO681348">
    <property type="protein sequence ID" value="CCV66005.1"/>
    <property type="molecule type" value="Genomic_DNA"/>
</dbReference>
<dbReference type="InterPro" id="IPR005583">
    <property type="entry name" value="YaaA"/>
</dbReference>
<dbReference type="GO" id="GO:0033194">
    <property type="term" value="P:response to hydroperoxide"/>
    <property type="evidence" value="ECO:0007669"/>
    <property type="project" value="TreeGrafter"/>
</dbReference>
<dbReference type="Proteomes" id="UP000032737">
    <property type="component" value="Chromosome"/>
</dbReference>
<accession>U4KNW7</accession>
<dbReference type="PANTHER" id="PTHR30283">
    <property type="entry name" value="PEROXIDE STRESS RESPONSE PROTEIN YAAA"/>
    <property type="match status" value="1"/>
</dbReference>
<dbReference type="AlphaFoldDB" id="U4KNW7"/>
<dbReference type="PANTHER" id="PTHR30283:SF4">
    <property type="entry name" value="PEROXIDE STRESS RESISTANCE PROTEIN YAAA"/>
    <property type="match status" value="1"/>
</dbReference>
<sequence>MKILFAPAKTFNENVKPTKQKGHFRKETIELVNLIKSWSKEAISIKFKTSETLSEEVYHFYQTFDQAHSFEAFSLYKGVSYLHLDYPSLTKNEKMRLNDQVIVIDALYGLIKPTDPIRPYRLDFTVKGLNLRTIWKPVINAYLESFNEPILSLTSTEFSSLIKRDIPVFDVSFLDCQNDKCKAISVFNKQNRGALLRYIIQENILKIDDLPEVFNGYQKSIDSYHIIYKKGV</sequence>
<organism evidence="1 2">
    <name type="scientific">Acholeplasma brassicae</name>
    <dbReference type="NCBI Taxonomy" id="61635"/>
    <lineage>
        <taxon>Bacteria</taxon>
        <taxon>Bacillati</taxon>
        <taxon>Mycoplasmatota</taxon>
        <taxon>Mollicutes</taxon>
        <taxon>Acholeplasmatales</taxon>
        <taxon>Acholeplasmataceae</taxon>
        <taxon>Acholeplasma</taxon>
    </lineage>
</organism>